<dbReference type="SUPFAM" id="SSF53901">
    <property type="entry name" value="Thiolase-like"/>
    <property type="match status" value="1"/>
</dbReference>
<dbReference type="AlphaFoldDB" id="A0A927CXX3"/>
<dbReference type="InterPro" id="IPR016039">
    <property type="entry name" value="Thiolase-like"/>
</dbReference>
<protein>
    <recommendedName>
        <fullName evidence="3">Thiolase N-terminal domain-containing protein</fullName>
    </recommendedName>
</protein>
<gene>
    <name evidence="1" type="ORF">IEO70_15565</name>
</gene>
<dbReference type="PANTHER" id="PTHR42870:SF1">
    <property type="entry name" value="NON-SPECIFIC LIPID-TRANSFER PROTEIN-LIKE 2"/>
    <property type="match status" value="1"/>
</dbReference>
<dbReference type="EMBL" id="JACXSI010000045">
    <property type="protein sequence ID" value="MBD3109757.1"/>
    <property type="molecule type" value="Genomic_DNA"/>
</dbReference>
<evidence type="ECO:0008006" key="3">
    <source>
        <dbReference type="Google" id="ProtNLM"/>
    </source>
</evidence>
<evidence type="ECO:0000313" key="2">
    <source>
        <dbReference type="Proteomes" id="UP000602076"/>
    </source>
</evidence>
<reference evidence="1" key="1">
    <citation type="submission" date="2020-09" db="EMBL/GenBank/DDBJ databases">
        <title>Bacillus faecalis sp. nov., a moderately halophilic bacterium isolated from cow faeces.</title>
        <authorList>
            <person name="Jiang L."/>
            <person name="Lee J."/>
        </authorList>
    </citation>
    <scope>NUCLEOTIDE SEQUENCE</scope>
    <source>
        <strain evidence="1">AGMB 02131</strain>
    </source>
</reference>
<sequence>MMRILIRKMIDMFIIGNHMPQSINMGSLYTQLSKWLGTEMKAGVQISTACASTNVGATLAAAQIASGVCKKVLVVGLEVTQSSVKGRSQINRIPMTPENIRLWTDFAVNQPYAVQQGFDMLPIYDAFLDLGYSRKYGYFIEEYDRGMMEVCRTFRLHASLTPKALIQETLENEAERLGYKDFMEFWKSAYNPFLAWPTRLRSVITACDGATAMVLSNHDGAKEYSGTPIELMGWGISVGDLPWYREDPTIWPSDVSAFAKAYSMSGISIEDVGYLYCLLSHFCHLFC</sequence>
<dbReference type="PANTHER" id="PTHR42870">
    <property type="entry name" value="ACETYL-COA C-ACETYLTRANSFERASE"/>
    <property type="match status" value="1"/>
</dbReference>
<dbReference type="Proteomes" id="UP000602076">
    <property type="component" value="Unassembled WGS sequence"/>
</dbReference>
<dbReference type="RefSeq" id="WP_190999294.1">
    <property type="nucleotide sequence ID" value="NZ_JACXSI010000045.1"/>
</dbReference>
<dbReference type="GO" id="GO:0016746">
    <property type="term" value="F:acyltransferase activity"/>
    <property type="evidence" value="ECO:0007669"/>
    <property type="project" value="InterPro"/>
</dbReference>
<name>A0A927CXX3_9BACI</name>
<accession>A0A927CXX3</accession>
<comment type="caution">
    <text evidence="1">The sequence shown here is derived from an EMBL/GenBank/DDBJ whole genome shotgun (WGS) entry which is preliminary data.</text>
</comment>
<evidence type="ECO:0000313" key="1">
    <source>
        <dbReference type="EMBL" id="MBD3109757.1"/>
    </source>
</evidence>
<proteinExistence type="predicted"/>
<keyword evidence="2" id="KW-1185">Reference proteome</keyword>
<dbReference type="Gene3D" id="3.40.47.10">
    <property type="match status" value="1"/>
</dbReference>
<organism evidence="1 2">
    <name type="scientific">Peribacillus faecalis</name>
    <dbReference type="NCBI Taxonomy" id="2772559"/>
    <lineage>
        <taxon>Bacteria</taxon>
        <taxon>Bacillati</taxon>
        <taxon>Bacillota</taxon>
        <taxon>Bacilli</taxon>
        <taxon>Bacillales</taxon>
        <taxon>Bacillaceae</taxon>
        <taxon>Peribacillus</taxon>
    </lineage>
</organism>